<accession>A0ABS5HZJ6</accession>
<evidence type="ECO:0000313" key="1">
    <source>
        <dbReference type="EMBL" id="MBR9727086.1"/>
    </source>
</evidence>
<protein>
    <submittedName>
        <fullName evidence="1">Uncharacterized protein</fullName>
    </submittedName>
</protein>
<name>A0ABS5HZJ6_9GAMM</name>
<sequence length="125" mass="13618">MQIPNNVIQPRSFSEQINLSQAVAGNRGVSGVNKSQLSQVNDAISRSIIEGEVTAKEQSPMVSTELTHSLKSQLDNLMQPSHEQSALGYDEQPAVNRGAIAQYLSTQHSAKRDEVQQLVGIDIYA</sequence>
<dbReference type="Proteomes" id="UP000811844">
    <property type="component" value="Unassembled WGS sequence"/>
</dbReference>
<reference evidence="1 2" key="1">
    <citation type="submission" date="2020-02" db="EMBL/GenBank/DDBJ databases">
        <title>Shewanella WXL01 sp. nov., a marine bacterium isolated from green algae in Luhuitou Fringing Reef (Northern South China Sea).</title>
        <authorList>
            <person name="Wang X."/>
        </authorList>
    </citation>
    <scope>NUCLEOTIDE SEQUENCE [LARGE SCALE GENOMIC DNA]</scope>
    <source>
        <strain evidence="1 2">MCCC 1A01895</strain>
    </source>
</reference>
<proteinExistence type="predicted"/>
<keyword evidence="2" id="KW-1185">Reference proteome</keyword>
<organism evidence="1 2">
    <name type="scientific">Shewanella intestini</name>
    <dbReference type="NCBI Taxonomy" id="2017544"/>
    <lineage>
        <taxon>Bacteria</taxon>
        <taxon>Pseudomonadati</taxon>
        <taxon>Pseudomonadota</taxon>
        <taxon>Gammaproteobacteria</taxon>
        <taxon>Alteromonadales</taxon>
        <taxon>Shewanellaceae</taxon>
        <taxon>Shewanella</taxon>
    </lineage>
</organism>
<comment type="caution">
    <text evidence="1">The sequence shown here is derived from an EMBL/GenBank/DDBJ whole genome shotgun (WGS) entry which is preliminary data.</text>
</comment>
<dbReference type="EMBL" id="JAAIKR010000002">
    <property type="protein sequence ID" value="MBR9727086.1"/>
    <property type="molecule type" value="Genomic_DNA"/>
</dbReference>
<dbReference type="RefSeq" id="WP_153663199.1">
    <property type="nucleotide sequence ID" value="NZ_JAAIKR010000002.1"/>
</dbReference>
<gene>
    <name evidence="1" type="ORF">G3R48_03630</name>
</gene>
<evidence type="ECO:0000313" key="2">
    <source>
        <dbReference type="Proteomes" id="UP000811844"/>
    </source>
</evidence>